<dbReference type="OrthoDB" id="3801426at2759"/>
<feature type="compositionally biased region" description="Polar residues" evidence="1">
    <location>
        <begin position="438"/>
        <end position="458"/>
    </location>
</feature>
<feature type="compositionally biased region" description="Basic and acidic residues" evidence="1">
    <location>
        <begin position="271"/>
        <end position="306"/>
    </location>
</feature>
<feature type="compositionally biased region" description="Polar residues" evidence="1">
    <location>
        <begin position="660"/>
        <end position="673"/>
    </location>
</feature>
<evidence type="ECO:0000313" key="3">
    <source>
        <dbReference type="Proteomes" id="UP000799753"/>
    </source>
</evidence>
<protein>
    <submittedName>
        <fullName evidence="2">Uncharacterized protein</fullName>
    </submittedName>
</protein>
<feature type="region of interest" description="Disordered" evidence="1">
    <location>
        <begin position="228"/>
        <end position="759"/>
    </location>
</feature>
<dbReference type="EMBL" id="MU006798">
    <property type="protein sequence ID" value="KAF2636483.1"/>
    <property type="molecule type" value="Genomic_DNA"/>
</dbReference>
<accession>A0A6A6RPW0</accession>
<feature type="compositionally biased region" description="Basic and acidic residues" evidence="1">
    <location>
        <begin position="87"/>
        <end position="99"/>
    </location>
</feature>
<feature type="compositionally biased region" description="Basic and acidic residues" evidence="1">
    <location>
        <begin position="62"/>
        <end position="72"/>
    </location>
</feature>
<feature type="compositionally biased region" description="Basic and acidic residues" evidence="1">
    <location>
        <begin position="675"/>
        <end position="693"/>
    </location>
</feature>
<reference evidence="2" key="1">
    <citation type="journal article" date="2020" name="Stud. Mycol.">
        <title>101 Dothideomycetes genomes: a test case for predicting lifestyles and emergence of pathogens.</title>
        <authorList>
            <person name="Haridas S."/>
            <person name="Albert R."/>
            <person name="Binder M."/>
            <person name="Bloem J."/>
            <person name="Labutti K."/>
            <person name="Salamov A."/>
            <person name="Andreopoulos B."/>
            <person name="Baker S."/>
            <person name="Barry K."/>
            <person name="Bills G."/>
            <person name="Bluhm B."/>
            <person name="Cannon C."/>
            <person name="Castanera R."/>
            <person name="Culley D."/>
            <person name="Daum C."/>
            <person name="Ezra D."/>
            <person name="Gonzalez J."/>
            <person name="Henrissat B."/>
            <person name="Kuo A."/>
            <person name="Liang C."/>
            <person name="Lipzen A."/>
            <person name="Lutzoni F."/>
            <person name="Magnuson J."/>
            <person name="Mondo S."/>
            <person name="Nolan M."/>
            <person name="Ohm R."/>
            <person name="Pangilinan J."/>
            <person name="Park H.-J."/>
            <person name="Ramirez L."/>
            <person name="Alfaro M."/>
            <person name="Sun H."/>
            <person name="Tritt A."/>
            <person name="Yoshinaga Y."/>
            <person name="Zwiers L.-H."/>
            <person name="Turgeon B."/>
            <person name="Goodwin S."/>
            <person name="Spatafora J."/>
            <person name="Crous P."/>
            <person name="Grigoriev I."/>
        </authorList>
    </citation>
    <scope>NUCLEOTIDE SEQUENCE</scope>
    <source>
        <strain evidence="2">CBS 473.64</strain>
    </source>
</reference>
<feature type="compositionally biased region" description="Basic and acidic residues" evidence="1">
    <location>
        <begin position="428"/>
        <end position="437"/>
    </location>
</feature>
<evidence type="ECO:0000256" key="1">
    <source>
        <dbReference type="SAM" id="MobiDB-lite"/>
    </source>
</evidence>
<feature type="compositionally biased region" description="Low complexity" evidence="1">
    <location>
        <begin position="564"/>
        <end position="580"/>
    </location>
</feature>
<proteinExistence type="predicted"/>
<evidence type="ECO:0000313" key="2">
    <source>
        <dbReference type="EMBL" id="KAF2636483.1"/>
    </source>
</evidence>
<feature type="compositionally biased region" description="Basic residues" evidence="1">
    <location>
        <begin position="73"/>
        <end position="86"/>
    </location>
</feature>
<feature type="compositionally biased region" description="Basic and acidic residues" evidence="1">
    <location>
        <begin position="251"/>
        <end position="265"/>
    </location>
</feature>
<dbReference type="AlphaFoldDB" id="A0A6A6RPW0"/>
<feature type="compositionally biased region" description="Basic and acidic residues" evidence="1">
    <location>
        <begin position="646"/>
        <end position="659"/>
    </location>
</feature>
<name>A0A6A6RPW0_9PLEO</name>
<sequence>MQKRIQELVSGNRPRNPALSELSTRRLILEGIIEEVKIYRLTKEEKARKAREEACSMYKNMTGKEKESDREYRRRRSSRSNSRSRGRPRDRTPERHDQDDTLDLELEHASLVSGETNRYNDDPRYMMTGALPPGATIPASPSPLPKGPKTPSKSRSRSISPERGRSHHNHRQRYDARGKPLVRGKRGWRDASVGSPPKYQFKKGLTLGLGTHIKKCMQWGKEDYMLQQRKKERKARGTLEERKLAKKERKAARDERRKHREEGYESRIGGRYREESSRRHGNDEKNRERYDHRERHQAENELTPRHKDSRRHRGYRGDSTPESRYSPEHKARAGARARSRGERLAEKVSRSESPRNEQPTPHEPPPPPPEPYNITPDEEGPLPSSPQVRFRSRTSTIKTREPASGSRSSPNSTAVLPSPIYEQTAHSRSTEDRERAQTETTDPPSSERQSTYSPTPHSRSVEDREREQAEESAHETTVRSRSPSPYPTLSDKDSIYRPRTRSHSRSTERGSPSQTRTRYHSPSPSPSLTPFPSRSPTLSITSSRYSDSSDNSPTVSRALAQTRPSTPFSSLSPTSSITLSRYSDDSDNSPATSRARAQARYSAPSPIPSNYSDSNNGSISPPIINRDAQLAEDGATDDSTLVSDWWSERTDTPSDDDHNPTPTHSRGNESTARINEWRTDTENRGRGPEKDSRYMSGNEEGGRDKDEPRHLRVSEQKGPPRSRSVSPPDTDDWSMIGRLAAHVGRGRDVERRRRRRGDD</sequence>
<feature type="compositionally biased region" description="Pro residues" evidence="1">
    <location>
        <begin position="361"/>
        <end position="371"/>
    </location>
</feature>
<organism evidence="2 3">
    <name type="scientific">Massarina eburnea CBS 473.64</name>
    <dbReference type="NCBI Taxonomy" id="1395130"/>
    <lineage>
        <taxon>Eukaryota</taxon>
        <taxon>Fungi</taxon>
        <taxon>Dikarya</taxon>
        <taxon>Ascomycota</taxon>
        <taxon>Pezizomycotina</taxon>
        <taxon>Dothideomycetes</taxon>
        <taxon>Pleosporomycetidae</taxon>
        <taxon>Pleosporales</taxon>
        <taxon>Massarineae</taxon>
        <taxon>Massarinaceae</taxon>
        <taxon>Massarina</taxon>
    </lineage>
</organism>
<feature type="region of interest" description="Disordered" evidence="1">
    <location>
        <begin position="55"/>
        <end position="203"/>
    </location>
</feature>
<dbReference type="Proteomes" id="UP000799753">
    <property type="component" value="Unassembled WGS sequence"/>
</dbReference>
<feature type="compositionally biased region" description="Basic and acidic residues" evidence="1">
    <location>
        <begin position="315"/>
        <end position="331"/>
    </location>
</feature>
<keyword evidence="3" id="KW-1185">Reference proteome</keyword>
<feature type="compositionally biased region" description="Basic and acidic residues" evidence="1">
    <location>
        <begin position="459"/>
        <end position="478"/>
    </location>
</feature>
<gene>
    <name evidence="2" type="ORF">P280DRAFT_533584</name>
</gene>
<feature type="compositionally biased region" description="Basic and acidic residues" evidence="1">
    <location>
        <begin position="745"/>
        <end position="759"/>
    </location>
</feature>
<feature type="compositionally biased region" description="Basic and acidic residues" evidence="1">
    <location>
        <begin position="339"/>
        <end position="355"/>
    </location>
</feature>
<feature type="compositionally biased region" description="Low complexity" evidence="1">
    <location>
        <begin position="530"/>
        <end position="552"/>
    </location>
</feature>
<feature type="compositionally biased region" description="Polar residues" evidence="1">
    <location>
        <begin position="405"/>
        <end position="415"/>
    </location>
</feature>
<feature type="compositionally biased region" description="Basic and acidic residues" evidence="1">
    <location>
        <begin position="700"/>
        <end position="715"/>
    </location>
</feature>
<feature type="compositionally biased region" description="Polar residues" evidence="1">
    <location>
        <begin position="608"/>
        <end position="619"/>
    </location>
</feature>